<feature type="compositionally biased region" description="Acidic residues" evidence="1">
    <location>
        <begin position="1061"/>
        <end position="1072"/>
    </location>
</feature>
<feature type="region of interest" description="Disordered" evidence="1">
    <location>
        <begin position="32"/>
        <end position="59"/>
    </location>
</feature>
<dbReference type="EMBL" id="KI926867">
    <property type="protein sequence ID" value="ETW33110.1"/>
    <property type="molecule type" value="Genomic_DNA"/>
</dbReference>
<dbReference type="Gene3D" id="1.20.1310.20">
    <property type="entry name" value="Duffy-antigen binding domain"/>
    <property type="match status" value="2"/>
</dbReference>
<dbReference type="InterPro" id="IPR004258">
    <property type="entry name" value="DBL"/>
</dbReference>
<name>A0A024VXY2_PLAFA</name>
<feature type="domain" description="Duffy-binding-like" evidence="2">
    <location>
        <begin position="648"/>
        <end position="819"/>
    </location>
</feature>
<dbReference type="GO" id="GO:0046789">
    <property type="term" value="F:host cell surface receptor binding"/>
    <property type="evidence" value="ECO:0007669"/>
    <property type="project" value="InterPro"/>
</dbReference>
<feature type="region of interest" description="Disordered" evidence="1">
    <location>
        <begin position="818"/>
        <end position="907"/>
    </location>
</feature>
<feature type="region of interest" description="Disordered" evidence="1">
    <location>
        <begin position="1425"/>
        <end position="1467"/>
    </location>
</feature>
<feature type="domain" description="Plasmodium falciparum erythrocyte membrane protein-1 N-terminal segment" evidence="4">
    <location>
        <begin position="13"/>
        <end position="49"/>
    </location>
</feature>
<feature type="compositionally biased region" description="Acidic residues" evidence="1">
    <location>
        <begin position="854"/>
        <end position="875"/>
    </location>
</feature>
<evidence type="ECO:0000259" key="2">
    <source>
        <dbReference type="Pfam" id="PF03011"/>
    </source>
</evidence>
<protein>
    <recommendedName>
        <fullName evidence="8">Duffy-binding-like domain-containing protein</fullName>
    </recommendedName>
</protein>
<feature type="region of interest" description="Disordered" evidence="1">
    <location>
        <begin position="1135"/>
        <end position="1158"/>
    </location>
</feature>
<dbReference type="Pfam" id="PF15447">
    <property type="entry name" value="NTS"/>
    <property type="match status" value="1"/>
</dbReference>
<feature type="compositionally biased region" description="Basic and acidic residues" evidence="1">
    <location>
        <begin position="1218"/>
        <end position="1232"/>
    </location>
</feature>
<evidence type="ECO:0000259" key="5">
    <source>
        <dbReference type="Pfam" id="PF22672"/>
    </source>
</evidence>
<feature type="region of interest" description="Disordered" evidence="1">
    <location>
        <begin position="982"/>
        <end position="1016"/>
    </location>
</feature>
<dbReference type="InterPro" id="IPR042202">
    <property type="entry name" value="Duffy-ag-bd_sf"/>
</dbReference>
<evidence type="ECO:0000259" key="4">
    <source>
        <dbReference type="Pfam" id="PF15447"/>
    </source>
</evidence>
<feature type="domain" description="Duffy-binding-like" evidence="5">
    <location>
        <begin position="1256"/>
        <end position="1403"/>
    </location>
</feature>
<organism evidence="6 7">
    <name type="scientific">Plasmodium falciparum Tanzania</name>
    <name type="common">2000708</name>
    <dbReference type="NCBI Taxonomy" id="1036725"/>
    <lineage>
        <taxon>Eukaryota</taxon>
        <taxon>Sar</taxon>
        <taxon>Alveolata</taxon>
        <taxon>Apicomplexa</taxon>
        <taxon>Aconoidasida</taxon>
        <taxon>Haemosporida</taxon>
        <taxon>Plasmodiidae</taxon>
        <taxon>Plasmodium</taxon>
        <taxon>Plasmodium (Laverania)</taxon>
    </lineage>
</organism>
<reference evidence="6 7" key="1">
    <citation type="submission" date="2013-02" db="EMBL/GenBank/DDBJ databases">
        <title>The Genome Annotation of Plasmodium falciparum Tanzania (2000708).</title>
        <authorList>
            <consortium name="The Broad Institute Genome Sequencing Platform"/>
            <consortium name="The Broad Institute Genome Sequencing Center for Infectious Disease"/>
            <person name="Neafsey D."/>
            <person name="Hoffman S."/>
            <person name="Volkman S."/>
            <person name="Rosenthal P."/>
            <person name="Walker B."/>
            <person name="Young S.K."/>
            <person name="Zeng Q."/>
            <person name="Gargeya S."/>
            <person name="Fitzgerald M."/>
            <person name="Haas B."/>
            <person name="Abouelleil A."/>
            <person name="Allen A.W."/>
            <person name="Alvarado L."/>
            <person name="Arachchi H.M."/>
            <person name="Berlin A.M."/>
            <person name="Chapman S.B."/>
            <person name="Gainer-Dewar J."/>
            <person name="Goldberg J."/>
            <person name="Griggs A."/>
            <person name="Gujja S."/>
            <person name="Hansen M."/>
            <person name="Howarth C."/>
            <person name="Imamovic A."/>
            <person name="Ireland A."/>
            <person name="Larimer J."/>
            <person name="McCowan C."/>
            <person name="Murphy C."/>
            <person name="Pearson M."/>
            <person name="Poon T.W."/>
            <person name="Priest M."/>
            <person name="Roberts A."/>
            <person name="Saif S."/>
            <person name="Shea T."/>
            <person name="Sisk P."/>
            <person name="Sykes S."/>
            <person name="Wortman J."/>
            <person name="Nusbaum C."/>
            <person name="Birren B."/>
        </authorList>
    </citation>
    <scope>NUCLEOTIDE SEQUENCE [LARGE SCALE GENOMIC DNA]</scope>
    <source>
        <strain evidence="7">Tanzania (2000708)</strain>
    </source>
</reference>
<feature type="region of interest" description="Disordered" evidence="1">
    <location>
        <begin position="1056"/>
        <end position="1080"/>
    </location>
</feature>
<dbReference type="Proteomes" id="UP000030708">
    <property type="component" value="Unassembled WGS sequence"/>
</dbReference>
<sequence>MGGGNGGGTKDDDAKHMFDRIGENVYKEVKKDAEKRSKGELAGQLSQASIWNESASSPNPCSPDYTTRFGANSERYPCRKDGTGKDVDRFSVKQQAEYDNKKMKCSYGSNDKNEGACAPFRRLHLCNKNFPNMNSNDSSKAKHDLLAEVCMAANYEAESLITYHDQHEMTNVGSQLCTVLARSFADIGDIVRGKDLFIGNNKRDKLEKQLQKYFNNIYENLEGAAKACYNGDKDNNFFKLREDWWEANRETVWKAITCGAHGTYFHATCSDLNESPSMARDKCRCTKTSGGKPGKSETDQVPTYFDYVPQFLRWFEEWAEDFCRKKKKKLENLQKQCRGKYGDDGTERYCSRNGFDCEQTVNARGKVRMGKGCTDCFFACNPYVEWIDNQRKQFLKQKNKYADEIKIYTEGAPVSRRQKRGAHGGSNDNGYEKKFYDELNKREYGTLEGFLGLLSNEKACTNINDTEGGKINFKEEHDDNNNDKKKGTFYRSEYCQPCPLCGVKKTNDGSGGNTKWKRKEDMDECPHINLYKPINDKNGTPINFLYSGDRHVDIAKNLKAFCTKTQNGGGGSGDCGGNSDPSLCEPWKCYHVKQLVKEIKENGVNDDEYDKDVKEGGGLCILKKEKKGVEEAKSQNDPDEIQKTFHDFFFYWVAHMLKDSIHWRTKKIKGCLEKKNGNRCNKKNNCKDDCQCFQRWIDKKKTEWKAIKEHFRNQEAFKKEGGNSASGMLGKEFESPDFVLEGNLKLQFLKKVSTEDSEEDSQSRDEDAEEMKHLKKILKLEDENTLVVVNAGTEQNTTIDKLLDYELTDAKECIKKCDKKPQKPEGGAGEDRGRSAGPSPPPRPAGDTVHEVAEVQEEEDEDDEDGDDTTVEEAEDAKVDGGSPKEAEAPKQDTKQGSGPPATDTSVDVCSIVDKLFKDDNTLKNACPTKYVNGREKFPNWKCIPSGVTTTRSSGATTGGLCIPPRRRRLYVGKLTEWAKKQVGNTGESQPQTGGGSESTSEGKTTSKSSGKDPREALRDAFIESAAVETDAFIESAAVETFFLWHKFIKEKEREKKEKDEIDEIVASETSDEAQKELEESGNIPEDFKRQMFYTLGDYRDICVGVKDDVAQALKASGDTKIKDISEKIQKILKGDNNQESGSSPSHAPGKKNPVQTPKEWWDKNASHIWNGMICALTYNTDSNGKDKKIEQVKATDNTDLFEKLKDKYGEYDKVELKEENDTEVKGQDDSQHGQTTSTHLSKFVLRPPYFRYLEEWGENFCKERTKRLEQIKEDCKQGHGRCSGYGENCDDQLGEDPSTVRDFLCSTCARHCSFYKKWIERKGKEFSEQKNVYADQKDKYRTESNGAEINNNDNGFSKTLERCNSAAEFLKRLKNGPCKNENENGKDKLDFSQPEKTFKHTEYCDPCSEFKIDCKKVNCSKDKRSDCNGGKITPQNIKDKTDPNGNIEILVSDDSANGFKDGLHEA</sequence>
<dbReference type="Pfam" id="PF03011">
    <property type="entry name" value="PFEMP"/>
    <property type="match status" value="1"/>
</dbReference>
<dbReference type="InterPro" id="IPR029210">
    <property type="entry name" value="PfEMP1_NTS"/>
</dbReference>
<feature type="compositionally biased region" description="Low complexity" evidence="1">
    <location>
        <begin position="986"/>
        <end position="1009"/>
    </location>
</feature>
<evidence type="ECO:0000313" key="7">
    <source>
        <dbReference type="Proteomes" id="UP000030708"/>
    </source>
</evidence>
<dbReference type="Gene3D" id="1.20.58.830">
    <property type="match status" value="3"/>
</dbReference>
<dbReference type="FunFam" id="1.20.58.830:FF:000001">
    <property type="entry name" value="Erythrocyte membrane protein 1, PfEMP1"/>
    <property type="match status" value="1"/>
</dbReference>
<dbReference type="InterPro" id="IPR008602">
    <property type="entry name" value="Duffy-antigen-binding"/>
</dbReference>
<gene>
    <name evidence="6" type="ORF">PFTANZ_06171</name>
</gene>
<feature type="non-terminal residue" evidence="6">
    <location>
        <position position="1467"/>
    </location>
</feature>
<reference evidence="6 7" key="2">
    <citation type="submission" date="2013-02" db="EMBL/GenBank/DDBJ databases">
        <title>The Genome Sequence of Plasmodium falciparum Tanzania (2000708).</title>
        <authorList>
            <consortium name="The Broad Institute Genome Sequencing Platform"/>
            <consortium name="The Broad Institute Genome Sequencing Center for Infectious Disease"/>
            <person name="Neafsey D."/>
            <person name="Cheeseman I."/>
            <person name="Volkman S."/>
            <person name="Adams J."/>
            <person name="Walker B."/>
            <person name="Young S.K."/>
            <person name="Zeng Q."/>
            <person name="Gargeya S."/>
            <person name="Fitzgerald M."/>
            <person name="Haas B."/>
            <person name="Abouelleil A."/>
            <person name="Alvarado L."/>
            <person name="Arachchi H.M."/>
            <person name="Berlin A.M."/>
            <person name="Chapman S.B."/>
            <person name="Dewar J."/>
            <person name="Goldberg J."/>
            <person name="Griggs A."/>
            <person name="Gujja S."/>
            <person name="Hansen M."/>
            <person name="Howarth C."/>
            <person name="Imamovic A."/>
            <person name="Larimer J."/>
            <person name="McCowan C."/>
            <person name="Murphy C."/>
            <person name="Neiman D."/>
            <person name="Pearson M."/>
            <person name="Priest M."/>
            <person name="Roberts A."/>
            <person name="Saif S."/>
            <person name="Shea T."/>
            <person name="Sisk P."/>
            <person name="Sykes S."/>
            <person name="Wortman J."/>
            <person name="Nusbaum C."/>
            <person name="Birren B."/>
        </authorList>
    </citation>
    <scope>NUCLEOTIDE SEQUENCE [LARGE SCALE GENOMIC DNA]</scope>
    <source>
        <strain evidence="7">Tanzania (2000708)</strain>
    </source>
</reference>
<feature type="domain" description="Duffy-antigen binding" evidence="3">
    <location>
        <begin position="960"/>
        <end position="1187"/>
    </location>
</feature>
<feature type="compositionally biased region" description="Basic and acidic residues" evidence="1">
    <location>
        <begin position="818"/>
        <end position="834"/>
    </location>
</feature>
<feature type="compositionally biased region" description="Polar residues" evidence="1">
    <location>
        <begin position="1136"/>
        <end position="1146"/>
    </location>
</feature>
<evidence type="ECO:0000313" key="6">
    <source>
        <dbReference type="EMBL" id="ETW33110.1"/>
    </source>
</evidence>
<dbReference type="GO" id="GO:0016020">
    <property type="term" value="C:membrane"/>
    <property type="evidence" value="ECO:0007669"/>
    <property type="project" value="InterPro"/>
</dbReference>
<feature type="region of interest" description="Disordered" evidence="1">
    <location>
        <begin position="1218"/>
        <end position="1239"/>
    </location>
</feature>
<dbReference type="SUPFAM" id="SSF140924">
    <property type="entry name" value="Duffy binding domain-like"/>
    <property type="match status" value="3"/>
</dbReference>
<evidence type="ECO:0000256" key="1">
    <source>
        <dbReference type="SAM" id="MobiDB-lite"/>
    </source>
</evidence>
<dbReference type="InterPro" id="IPR054595">
    <property type="entry name" value="DBL_C"/>
</dbReference>
<feature type="compositionally biased region" description="Basic and acidic residues" evidence="1">
    <location>
        <begin position="876"/>
        <end position="894"/>
    </location>
</feature>
<dbReference type="Pfam" id="PF22672">
    <property type="entry name" value="DBL_C"/>
    <property type="match status" value="2"/>
</dbReference>
<dbReference type="FunFam" id="1.20.58.830:FF:000003">
    <property type="entry name" value="Erythrocyte membrane protein 1, PfEMP1"/>
    <property type="match status" value="1"/>
</dbReference>
<evidence type="ECO:0008006" key="8">
    <source>
        <dbReference type="Google" id="ProtNLM"/>
    </source>
</evidence>
<accession>A0A024VXY2</accession>
<evidence type="ECO:0000259" key="3">
    <source>
        <dbReference type="Pfam" id="PF05424"/>
    </source>
</evidence>
<feature type="domain" description="Duffy-antigen binding" evidence="3">
    <location>
        <begin position="115"/>
        <end position="313"/>
    </location>
</feature>
<dbReference type="Pfam" id="PF05424">
    <property type="entry name" value="Duffy_binding"/>
    <property type="match status" value="2"/>
</dbReference>
<dbReference type="FunFam" id="1.20.58.830:FF:000004">
    <property type="entry name" value="Erythrocyte membrane protein 1, PfEMP1"/>
    <property type="match status" value="1"/>
</dbReference>
<feature type="domain" description="Duffy-binding-like" evidence="5">
    <location>
        <begin position="317"/>
        <end position="478"/>
    </location>
</feature>
<proteinExistence type="predicted"/>
<feature type="compositionally biased region" description="Polar residues" evidence="1">
    <location>
        <begin position="44"/>
        <end position="59"/>
    </location>
</feature>